<gene>
    <name evidence="3" type="primary">LOC108557659</name>
</gene>
<keyword evidence="2" id="KW-1185">Reference proteome</keyword>
<sequence length="303" mass="35448">MSIGADLQVLLRWGHFLCLLPKYDPITGTFSSTPRRCYIKLTIFTVSFIYSFVGKLTVPDFNKTTPQLILILFSTIISSFLNLYTIFGSFKWAVPKIQRLFDTFNEIDSILQEGRSHRMRSYVPVFGLIHVFIITIVFVAMYIWYKHMLLTDFHYLVQDQLQFYYIFIGVAIQINVLRHIKCRFEITNRLLETMTFCENQSTMKSIFLLHEKLCNLVDIFNSLHGWHILLTMNNLIVDILLTLQLMISNLFNNSFTAILLMTTWTMYLAKVISVAYETNSFNDQFMISNLFNNSFTAILLMTT</sequence>
<proteinExistence type="predicted"/>
<accession>A0ABM1M5A4</accession>
<reference evidence="3" key="1">
    <citation type="submission" date="2025-08" db="UniProtKB">
        <authorList>
            <consortium name="RefSeq"/>
        </authorList>
    </citation>
    <scope>IDENTIFICATION</scope>
    <source>
        <tissue evidence="3">Whole Larva</tissue>
    </source>
</reference>
<name>A0ABM1M5A4_NICVS</name>
<keyword evidence="1" id="KW-1133">Transmembrane helix</keyword>
<feature type="transmembrane region" description="Helical" evidence="1">
    <location>
        <begin position="37"/>
        <end position="56"/>
    </location>
</feature>
<feature type="transmembrane region" description="Helical" evidence="1">
    <location>
        <begin position="228"/>
        <end position="251"/>
    </location>
</feature>
<dbReference type="Proteomes" id="UP000695000">
    <property type="component" value="Unplaced"/>
</dbReference>
<keyword evidence="1" id="KW-0812">Transmembrane</keyword>
<feature type="transmembrane region" description="Helical" evidence="1">
    <location>
        <begin position="257"/>
        <end position="276"/>
    </location>
</feature>
<protein>
    <submittedName>
        <fullName evidence="3">Uncharacterized protein LOC108557659</fullName>
    </submittedName>
</protein>
<keyword evidence="1" id="KW-0472">Membrane</keyword>
<feature type="transmembrane region" description="Helical" evidence="1">
    <location>
        <begin position="163"/>
        <end position="180"/>
    </location>
</feature>
<feature type="transmembrane region" description="Helical" evidence="1">
    <location>
        <begin position="122"/>
        <end position="143"/>
    </location>
</feature>
<dbReference type="RefSeq" id="XP_017769754.1">
    <property type="nucleotide sequence ID" value="XM_017914265.1"/>
</dbReference>
<evidence type="ECO:0000313" key="2">
    <source>
        <dbReference type="Proteomes" id="UP000695000"/>
    </source>
</evidence>
<feature type="transmembrane region" description="Helical" evidence="1">
    <location>
        <begin position="68"/>
        <end position="90"/>
    </location>
</feature>
<evidence type="ECO:0000313" key="3">
    <source>
        <dbReference type="RefSeq" id="XP_017769754.1"/>
    </source>
</evidence>
<organism evidence="2 3">
    <name type="scientific">Nicrophorus vespilloides</name>
    <name type="common">Boreal carrion beetle</name>
    <dbReference type="NCBI Taxonomy" id="110193"/>
    <lineage>
        <taxon>Eukaryota</taxon>
        <taxon>Metazoa</taxon>
        <taxon>Ecdysozoa</taxon>
        <taxon>Arthropoda</taxon>
        <taxon>Hexapoda</taxon>
        <taxon>Insecta</taxon>
        <taxon>Pterygota</taxon>
        <taxon>Neoptera</taxon>
        <taxon>Endopterygota</taxon>
        <taxon>Coleoptera</taxon>
        <taxon>Polyphaga</taxon>
        <taxon>Staphyliniformia</taxon>
        <taxon>Silphidae</taxon>
        <taxon>Nicrophorinae</taxon>
        <taxon>Nicrophorus</taxon>
    </lineage>
</organism>
<evidence type="ECO:0000256" key="1">
    <source>
        <dbReference type="SAM" id="Phobius"/>
    </source>
</evidence>
<dbReference type="GeneID" id="108557659"/>